<comment type="caution">
    <text evidence="2">The sequence shown here is derived from an EMBL/GenBank/DDBJ whole genome shotgun (WGS) entry which is preliminary data.</text>
</comment>
<keyword evidence="3" id="KW-1185">Reference proteome</keyword>
<evidence type="ECO:0000256" key="1">
    <source>
        <dbReference type="SAM" id="MobiDB-lite"/>
    </source>
</evidence>
<reference evidence="2 3" key="1">
    <citation type="submission" date="2024-01" db="EMBL/GenBank/DDBJ databases">
        <title>Whole genome of Chryseobacterium arthrosphaerae NNCa 2741.</title>
        <authorList>
            <person name="Boriskina E.V."/>
            <person name="Gordinskaya N.A."/>
            <person name="Kropotov V.S."/>
            <person name="Alekseeva A.E."/>
            <person name="Makhova M.A."/>
            <person name="Kryazhev D.V."/>
            <person name="Shkurkina I.S."/>
        </authorList>
    </citation>
    <scope>NUCLEOTIDE SEQUENCE [LARGE SCALE GENOMIC DNA]</scope>
    <source>
        <strain evidence="2 3">NNCa 2741</strain>
    </source>
</reference>
<gene>
    <name evidence="2" type="ORF">V2E39_15200</name>
</gene>
<dbReference type="PROSITE" id="PS51257">
    <property type="entry name" value="PROKAR_LIPOPROTEIN"/>
    <property type="match status" value="1"/>
</dbReference>
<name>A0ABU7R1P8_9FLAO</name>
<dbReference type="Proteomes" id="UP001350005">
    <property type="component" value="Unassembled WGS sequence"/>
</dbReference>
<evidence type="ECO:0000313" key="2">
    <source>
        <dbReference type="EMBL" id="MEE6128742.1"/>
    </source>
</evidence>
<accession>A0ABU7R1P8</accession>
<protein>
    <submittedName>
        <fullName evidence="2">Uncharacterized protein</fullName>
    </submittedName>
</protein>
<proteinExistence type="predicted"/>
<dbReference type="GeneID" id="78301261"/>
<organism evidence="2 3">
    <name type="scientific">Chryseobacterium arthrosphaerae</name>
    <dbReference type="NCBI Taxonomy" id="651561"/>
    <lineage>
        <taxon>Bacteria</taxon>
        <taxon>Pseudomonadati</taxon>
        <taxon>Bacteroidota</taxon>
        <taxon>Flavobacteriia</taxon>
        <taxon>Flavobacteriales</taxon>
        <taxon>Weeksellaceae</taxon>
        <taxon>Chryseobacterium group</taxon>
        <taxon>Chryseobacterium</taxon>
    </lineage>
</organism>
<feature type="region of interest" description="Disordered" evidence="1">
    <location>
        <begin position="25"/>
        <end position="54"/>
    </location>
</feature>
<sequence length="54" mass="5833">MKATALILGVLSVFAFSSCRCNLDEDESKKRDQKSNAATTGKTGLPESDTLNIR</sequence>
<dbReference type="RefSeq" id="WP_165602494.1">
    <property type="nucleotide sequence ID" value="NZ_CP064938.1"/>
</dbReference>
<evidence type="ECO:0000313" key="3">
    <source>
        <dbReference type="Proteomes" id="UP001350005"/>
    </source>
</evidence>
<dbReference type="EMBL" id="JAZGJU010000032">
    <property type="protein sequence ID" value="MEE6128742.1"/>
    <property type="molecule type" value="Genomic_DNA"/>
</dbReference>